<dbReference type="AlphaFoldDB" id="A0ABD6C8A0"/>
<dbReference type="GO" id="GO:0016787">
    <property type="term" value="F:hydrolase activity"/>
    <property type="evidence" value="ECO:0007669"/>
    <property type="project" value="UniProtKB-KW"/>
</dbReference>
<dbReference type="Pfam" id="PF12697">
    <property type="entry name" value="Abhydrolase_6"/>
    <property type="match status" value="1"/>
</dbReference>
<name>A0ABD6C8A0_9EURY</name>
<comment type="caution">
    <text evidence="2">The sequence shown here is derived from an EMBL/GenBank/DDBJ whole genome shotgun (WGS) entry which is preliminary data.</text>
</comment>
<dbReference type="InterPro" id="IPR000073">
    <property type="entry name" value="AB_hydrolase_1"/>
</dbReference>
<dbReference type="Proteomes" id="UP001597119">
    <property type="component" value="Unassembled WGS sequence"/>
</dbReference>
<keyword evidence="3" id="KW-1185">Reference proteome</keyword>
<gene>
    <name evidence="2" type="ORF">ACFR9U_04780</name>
</gene>
<sequence length="282" mass="31166">MPRSDQFTTVDDFELHYSAWGDPANPPVLCVHGLSRVGRDFDPLAAALEDEYHVICPDMPGRGLSQWAADPAERYADAAMVDALVGLCDRLELDSLRYVGTSMGAGLGMAVAAGPLSDRISHLVVNDMPPNPETDAAPEALGRIMEYVPDPPTFERITELEAYYKDLYQGRFSPMSDEEWRRFTVTSARRTGNGGIAPAYDPAILVESESDDDAPAPWDVWESLDQHLCILRGKESEILPQDPFERMQETQPDAQTVEVDCGHAPSLNTDAQIEPIREFLAE</sequence>
<dbReference type="EMBL" id="JBHUDJ010000002">
    <property type="protein sequence ID" value="MFD1586284.1"/>
    <property type="molecule type" value="Genomic_DNA"/>
</dbReference>
<feature type="domain" description="AB hydrolase-1" evidence="1">
    <location>
        <begin position="28"/>
        <end position="268"/>
    </location>
</feature>
<dbReference type="InterPro" id="IPR029058">
    <property type="entry name" value="AB_hydrolase_fold"/>
</dbReference>
<evidence type="ECO:0000313" key="3">
    <source>
        <dbReference type="Proteomes" id="UP001597119"/>
    </source>
</evidence>
<dbReference type="PANTHER" id="PTHR43798">
    <property type="entry name" value="MONOACYLGLYCEROL LIPASE"/>
    <property type="match status" value="1"/>
</dbReference>
<dbReference type="InterPro" id="IPR050266">
    <property type="entry name" value="AB_hydrolase_sf"/>
</dbReference>
<evidence type="ECO:0000259" key="1">
    <source>
        <dbReference type="Pfam" id="PF12697"/>
    </source>
</evidence>
<accession>A0ABD6C8A0</accession>
<dbReference type="Gene3D" id="3.40.50.1820">
    <property type="entry name" value="alpha/beta hydrolase"/>
    <property type="match status" value="1"/>
</dbReference>
<dbReference type="RefSeq" id="WP_247376187.1">
    <property type="nucleotide sequence ID" value="NZ_JALLGV010000002.1"/>
</dbReference>
<proteinExistence type="predicted"/>
<dbReference type="PRINTS" id="PR00111">
    <property type="entry name" value="ABHYDROLASE"/>
</dbReference>
<dbReference type="SUPFAM" id="SSF53474">
    <property type="entry name" value="alpha/beta-Hydrolases"/>
    <property type="match status" value="1"/>
</dbReference>
<keyword evidence="2" id="KW-0378">Hydrolase</keyword>
<organism evidence="2 3">
    <name type="scientific">Halorientalis brevis</name>
    <dbReference type="NCBI Taxonomy" id="1126241"/>
    <lineage>
        <taxon>Archaea</taxon>
        <taxon>Methanobacteriati</taxon>
        <taxon>Methanobacteriota</taxon>
        <taxon>Stenosarchaea group</taxon>
        <taxon>Halobacteria</taxon>
        <taxon>Halobacteriales</taxon>
        <taxon>Haloarculaceae</taxon>
        <taxon>Halorientalis</taxon>
    </lineage>
</organism>
<protein>
    <submittedName>
        <fullName evidence="2">Alpha/beta fold hydrolase</fullName>
    </submittedName>
</protein>
<dbReference type="PANTHER" id="PTHR43798:SF33">
    <property type="entry name" value="HYDROLASE, PUTATIVE (AFU_ORTHOLOGUE AFUA_2G14860)-RELATED"/>
    <property type="match status" value="1"/>
</dbReference>
<evidence type="ECO:0000313" key="2">
    <source>
        <dbReference type="EMBL" id="MFD1586284.1"/>
    </source>
</evidence>
<reference evidence="2 3" key="1">
    <citation type="journal article" date="2019" name="Int. J. Syst. Evol. Microbiol.">
        <title>The Global Catalogue of Microorganisms (GCM) 10K type strain sequencing project: providing services to taxonomists for standard genome sequencing and annotation.</title>
        <authorList>
            <consortium name="The Broad Institute Genomics Platform"/>
            <consortium name="The Broad Institute Genome Sequencing Center for Infectious Disease"/>
            <person name="Wu L."/>
            <person name="Ma J."/>
        </authorList>
    </citation>
    <scope>NUCLEOTIDE SEQUENCE [LARGE SCALE GENOMIC DNA]</scope>
    <source>
        <strain evidence="2 3">CGMCC 1.12125</strain>
    </source>
</reference>